<reference evidence="1" key="1">
    <citation type="submission" date="2013-01" db="EMBL/GenBank/DDBJ databases">
        <title>Genome draft of Hydrogenophaga taeniospiralis 2K1.</title>
        <authorList>
            <person name="Gomila M."/>
            <person name="Lalucat J."/>
        </authorList>
    </citation>
    <scope>NUCLEOTIDE SEQUENCE</scope>
    <source>
        <strain evidence="1">CCUG 15921</strain>
    </source>
</reference>
<proteinExistence type="predicted"/>
<dbReference type="OrthoDB" id="1488714at2"/>
<evidence type="ECO:0000313" key="2">
    <source>
        <dbReference type="Proteomes" id="UP001152876"/>
    </source>
</evidence>
<dbReference type="AlphaFoldDB" id="A0A9X4NQC5"/>
<sequence>MLLLDARSRIINGLSVFPDHADPEQWYYMPTAPHLTTRRDSALGVDIPQFMLLGFRGDAGNGGFLNFDCNVGASQAQIDDLAREIANAENLRNAPRIAPIPLEGGTVRLMMLGKDSAAPAPTGTPATPAGPQFVLKMDHSANPSLYGDNQAAFSVQLDQDGFTVMQQVLDGEILPIAVVYSLEFLGLRPAYNIRLKVDWDRVQKHMDESFSASILVFSTEIGKAVDELIDKRAIVLESDTFVAEGDDTKGIIDRRDAALAQVRSMITEAFFNVSLPPWTPEKKPDWERAMDAVGRFATAQSAQAAGGPAAGLMPSFSYKRMDYTRMDKKALNVNFSERVAVKKHIHPQGHLQSLFKTLRDGRVPMDHFVKQVSLDNEWFKKRKLRVTARNDLAADDIASINVRAAYGDKPQNALLTPAALETKFEWFSQIDAGKPLRDVAMEYEVTFKNVDTTKRPARLKSPPWTVDIDNVEIVPRDLYSLITVPVMAENFPWERYSSVEVQLRYADDAHEIAQHDTLRLTKEAPSANWKMFVLDPDKTTFEVKKVFRAIDHRDVEHGWQACDETQVTVRNPFPTRRVVQVVPSVDWTQVQEAFVDFRYEDPANNVLVEESMSFTEGTSSKAFAVDLRNPALKSVFYRISLQYKDSRFVELPESMTNATRIAIKTDTKGHRIVTVRAPSAFERRHLRKATVSLRFEDFAGGLSFADEMVFENGQSSGEFEYDYLDPARMRFEYSVRWLFENGLNKVTDWTASDATELPLQIPN</sequence>
<evidence type="ECO:0000313" key="1">
    <source>
        <dbReference type="EMBL" id="MDG5975412.1"/>
    </source>
</evidence>
<keyword evidence="2" id="KW-1185">Reference proteome</keyword>
<accession>A0A9X4NQC5</accession>
<name>A0A9X4NQC5_9BURK</name>
<organism evidence="1 2">
    <name type="scientific">Hydrogenophaga taeniospiralis CCUG 15921</name>
    <dbReference type="NCBI Taxonomy" id="1281780"/>
    <lineage>
        <taxon>Bacteria</taxon>
        <taxon>Pseudomonadati</taxon>
        <taxon>Pseudomonadota</taxon>
        <taxon>Betaproteobacteria</taxon>
        <taxon>Burkholderiales</taxon>
        <taxon>Comamonadaceae</taxon>
        <taxon>Hydrogenophaga</taxon>
    </lineage>
</organism>
<protein>
    <submittedName>
        <fullName evidence="1">Uncharacterized protein</fullName>
    </submittedName>
</protein>
<dbReference type="RefSeq" id="WP_068167747.1">
    <property type="nucleotide sequence ID" value="NZ_AOGK01000006.1"/>
</dbReference>
<dbReference type="Proteomes" id="UP001152876">
    <property type="component" value="Unassembled WGS sequence"/>
</dbReference>
<comment type="caution">
    <text evidence="1">The sequence shown here is derived from an EMBL/GenBank/DDBJ whole genome shotgun (WGS) entry which is preliminary data.</text>
</comment>
<dbReference type="EMBL" id="AOGK01000006">
    <property type="protein sequence ID" value="MDG5975412.1"/>
    <property type="molecule type" value="Genomic_DNA"/>
</dbReference>
<gene>
    <name evidence="1" type="ORF">H010_09141</name>
</gene>